<keyword evidence="9" id="KW-1185">Reference proteome</keyword>
<dbReference type="GO" id="GO:0016020">
    <property type="term" value="C:membrane"/>
    <property type="evidence" value="ECO:0007669"/>
    <property type="project" value="UniProtKB-SubCell"/>
</dbReference>
<keyword evidence="3 6" id="KW-1133">Transmembrane helix</keyword>
<feature type="domain" description="Rhodopsin" evidence="7">
    <location>
        <begin position="115"/>
        <end position="288"/>
    </location>
</feature>
<dbReference type="OMA" id="DDYLCVF"/>
<dbReference type="AlphaFoldDB" id="B8LTZ1"/>
<comment type="similarity">
    <text evidence="5">Belongs to the SAT4 family.</text>
</comment>
<dbReference type="InterPro" id="IPR052337">
    <property type="entry name" value="SAT4-like"/>
</dbReference>
<evidence type="ECO:0000256" key="5">
    <source>
        <dbReference type="ARBA" id="ARBA00038359"/>
    </source>
</evidence>
<organism evidence="8 9">
    <name type="scientific">Talaromyces stipitatus (strain ATCC 10500 / CBS 375.48 / QM 6759 / NRRL 1006)</name>
    <name type="common">Penicillium stipitatum</name>
    <dbReference type="NCBI Taxonomy" id="441959"/>
    <lineage>
        <taxon>Eukaryota</taxon>
        <taxon>Fungi</taxon>
        <taxon>Dikarya</taxon>
        <taxon>Ascomycota</taxon>
        <taxon>Pezizomycotina</taxon>
        <taxon>Eurotiomycetes</taxon>
        <taxon>Eurotiomycetidae</taxon>
        <taxon>Eurotiales</taxon>
        <taxon>Trichocomaceae</taxon>
        <taxon>Talaromyces</taxon>
        <taxon>Talaromyces sect. Talaromyces</taxon>
    </lineage>
</organism>
<feature type="transmembrane region" description="Helical" evidence="6">
    <location>
        <begin position="247"/>
        <end position="269"/>
    </location>
</feature>
<evidence type="ECO:0000313" key="8">
    <source>
        <dbReference type="EMBL" id="EED23821.1"/>
    </source>
</evidence>
<feature type="transmembrane region" description="Helical" evidence="6">
    <location>
        <begin position="30"/>
        <end position="50"/>
    </location>
</feature>
<gene>
    <name evidence="8" type="ORF">TSTA_072130</name>
</gene>
<evidence type="ECO:0000256" key="1">
    <source>
        <dbReference type="ARBA" id="ARBA00004141"/>
    </source>
</evidence>
<dbReference type="PhylomeDB" id="B8LTZ1"/>
<protein>
    <recommendedName>
        <fullName evidence="7">Rhodopsin domain-containing protein</fullName>
    </recommendedName>
</protein>
<name>B8LTZ1_TALSN</name>
<dbReference type="RefSeq" id="XP_002341208.1">
    <property type="nucleotide sequence ID" value="XM_002341167.1"/>
</dbReference>
<evidence type="ECO:0000313" key="9">
    <source>
        <dbReference type="Proteomes" id="UP000001745"/>
    </source>
</evidence>
<dbReference type="Pfam" id="PF20684">
    <property type="entry name" value="Fung_rhodopsin"/>
    <property type="match status" value="1"/>
</dbReference>
<dbReference type="OrthoDB" id="5401779at2759"/>
<dbReference type="eggNOG" id="ENOG502RZQZ">
    <property type="taxonomic scope" value="Eukaryota"/>
</dbReference>
<accession>B8LTZ1</accession>
<evidence type="ECO:0000259" key="7">
    <source>
        <dbReference type="Pfam" id="PF20684"/>
    </source>
</evidence>
<keyword evidence="2 6" id="KW-0812">Transmembrane</keyword>
<dbReference type="Proteomes" id="UP000001745">
    <property type="component" value="Unassembled WGS sequence"/>
</dbReference>
<dbReference type="EMBL" id="EQ962652">
    <property type="protein sequence ID" value="EED23821.1"/>
    <property type="molecule type" value="Genomic_DNA"/>
</dbReference>
<dbReference type="VEuPathDB" id="FungiDB:TSTA_072130"/>
<dbReference type="HOGENOM" id="CLU_028200_12_8_1"/>
<keyword evidence="4 6" id="KW-0472">Membrane</keyword>
<dbReference type="PANTHER" id="PTHR33048">
    <property type="entry name" value="PTH11-LIKE INTEGRAL MEMBRANE PROTEIN (AFU_ORTHOLOGUE AFUA_5G11245)"/>
    <property type="match status" value="1"/>
</dbReference>
<sequence length="290" mass="32114">MADLSNVALAPNPNGSPPNFVNPPSLESTVLAVGVVFIAISGTLILIRLATNYKYTGKLTIDDCEGLSNIPSCELLISFVVMISDSQSNTSHERRRREAYLGCSCQYSNQIIHQGKMPKQFKKDGVIDLKKRQFVQQMLIAPTLWATKASVLALYLRNFRIIQWMRVSCWILLVVLFLFYGSNIAIAAVYCIPRNGEAWDSTAFERCASPITSTVVIGVFAVVADLIIFMMPLPIIFRLRLTQQKKIGLGIVFSVGLLTVITSIVSLVFRVRVFLGHDPIWAGITLAITT</sequence>
<evidence type="ECO:0000256" key="3">
    <source>
        <dbReference type="ARBA" id="ARBA00022989"/>
    </source>
</evidence>
<dbReference type="InterPro" id="IPR049326">
    <property type="entry name" value="Rhodopsin_dom_fungi"/>
</dbReference>
<feature type="transmembrane region" description="Helical" evidence="6">
    <location>
        <begin position="167"/>
        <end position="190"/>
    </location>
</feature>
<reference evidence="9" key="1">
    <citation type="journal article" date="2015" name="Genome Announc.">
        <title>Genome sequence of the AIDS-associated pathogen Penicillium marneffei (ATCC18224) and its near taxonomic relative Talaromyces stipitatus (ATCC10500).</title>
        <authorList>
            <person name="Nierman W.C."/>
            <person name="Fedorova-Abrams N.D."/>
            <person name="Andrianopoulos A."/>
        </authorList>
    </citation>
    <scope>NUCLEOTIDE SEQUENCE [LARGE SCALE GENOMIC DNA]</scope>
    <source>
        <strain evidence="9">ATCC 10500 / CBS 375.48 / QM 6759 / NRRL 1006</strain>
    </source>
</reference>
<evidence type="ECO:0000256" key="4">
    <source>
        <dbReference type="ARBA" id="ARBA00023136"/>
    </source>
</evidence>
<dbReference type="PANTHER" id="PTHR33048:SF146">
    <property type="entry name" value="INTEGRAL MEMBRANE PROTEIN"/>
    <property type="match status" value="1"/>
</dbReference>
<comment type="subcellular location">
    <subcellularLocation>
        <location evidence="1">Membrane</location>
        <topology evidence="1">Multi-pass membrane protein</topology>
    </subcellularLocation>
</comment>
<feature type="transmembrane region" description="Helical" evidence="6">
    <location>
        <begin position="210"/>
        <end position="235"/>
    </location>
</feature>
<dbReference type="GeneID" id="8104210"/>
<evidence type="ECO:0000256" key="6">
    <source>
        <dbReference type="SAM" id="Phobius"/>
    </source>
</evidence>
<proteinExistence type="inferred from homology"/>
<evidence type="ECO:0000256" key="2">
    <source>
        <dbReference type="ARBA" id="ARBA00022692"/>
    </source>
</evidence>
<dbReference type="InParanoid" id="B8LTZ1"/>